<accession>A0ABX2KXE5</accession>
<keyword evidence="2" id="KW-1185">Reference proteome</keyword>
<name>A0ABX2KXE5_9PROT</name>
<proteinExistence type="predicted"/>
<sequence>MTSSQTDADPELLINAVFGAFKTKYEFYMAERRPNPIHMTLGINSPEVKKTSLRISKTVNSEIFRLKSHFSLKNILALWNFRRTKGRIFLFEALYRPLIQVECAEGADIYTHEANLNFAYILCISQIADVRTAPDLPGKLTSDIKDYQGIIGMARSPAFDTAVNLRVFQAIAALVGS</sequence>
<evidence type="ECO:0000313" key="1">
    <source>
        <dbReference type="EMBL" id="NUB21311.1"/>
    </source>
</evidence>
<gene>
    <name evidence="1" type="ORF">GBZ26_19195</name>
</gene>
<dbReference type="EMBL" id="WHOR01000162">
    <property type="protein sequence ID" value="NUB21311.1"/>
    <property type="molecule type" value="Genomic_DNA"/>
</dbReference>
<reference evidence="1 2" key="1">
    <citation type="submission" date="2019-10" db="EMBL/GenBank/DDBJ databases">
        <title>Genome sequence of Azospirillum formosense CC-Nfb-7.</title>
        <authorList>
            <person name="Ambrosini A."/>
            <person name="Sant'Anna F.H."/>
            <person name="Cassan F.D."/>
            <person name="Souza E.M."/>
            <person name="Passaglia L.M.P."/>
        </authorList>
    </citation>
    <scope>NUCLEOTIDE SEQUENCE [LARGE SCALE GENOMIC DNA]</scope>
    <source>
        <strain evidence="1 2">CC-NFb-7</strain>
    </source>
</reference>
<evidence type="ECO:0000313" key="2">
    <source>
        <dbReference type="Proteomes" id="UP000639419"/>
    </source>
</evidence>
<dbReference type="Proteomes" id="UP000639419">
    <property type="component" value="Unassembled WGS sequence"/>
</dbReference>
<organism evidence="1 2">
    <name type="scientific">Azospirillum formosense</name>
    <dbReference type="NCBI Taxonomy" id="861533"/>
    <lineage>
        <taxon>Bacteria</taxon>
        <taxon>Pseudomonadati</taxon>
        <taxon>Pseudomonadota</taxon>
        <taxon>Alphaproteobacteria</taxon>
        <taxon>Rhodospirillales</taxon>
        <taxon>Azospirillaceae</taxon>
        <taxon>Azospirillum</taxon>
    </lineage>
</organism>
<comment type="caution">
    <text evidence="1">The sequence shown here is derived from an EMBL/GenBank/DDBJ whole genome shotgun (WGS) entry which is preliminary data.</text>
</comment>
<dbReference type="RefSeq" id="WP_174440220.1">
    <property type="nucleotide sequence ID" value="NZ_BAABCC010000010.1"/>
</dbReference>
<protein>
    <submittedName>
        <fullName evidence="1">Uncharacterized protein</fullName>
    </submittedName>
</protein>